<dbReference type="InterPro" id="IPR037401">
    <property type="entry name" value="SnoaL-like"/>
</dbReference>
<dbReference type="InterPro" id="IPR032710">
    <property type="entry name" value="NTF2-like_dom_sf"/>
</dbReference>
<dbReference type="Pfam" id="PF12680">
    <property type="entry name" value="SnoaL_2"/>
    <property type="match status" value="1"/>
</dbReference>
<dbReference type="EMBL" id="CAXHTA020000008">
    <property type="protein sequence ID" value="CAL5223470.1"/>
    <property type="molecule type" value="Genomic_DNA"/>
</dbReference>
<name>A0ABP1FY85_9CHLO</name>
<proteinExistence type="predicted"/>
<evidence type="ECO:0000313" key="2">
    <source>
        <dbReference type="EMBL" id="CAL5223470.1"/>
    </source>
</evidence>
<organism evidence="2 3">
    <name type="scientific">Coccomyxa viridis</name>
    <dbReference type="NCBI Taxonomy" id="1274662"/>
    <lineage>
        <taxon>Eukaryota</taxon>
        <taxon>Viridiplantae</taxon>
        <taxon>Chlorophyta</taxon>
        <taxon>core chlorophytes</taxon>
        <taxon>Trebouxiophyceae</taxon>
        <taxon>Trebouxiophyceae incertae sedis</taxon>
        <taxon>Coccomyxaceae</taxon>
        <taxon>Coccomyxa</taxon>
    </lineage>
</organism>
<feature type="domain" description="SnoaL-like" evidence="1">
    <location>
        <begin position="125"/>
        <end position="223"/>
    </location>
</feature>
<protein>
    <submittedName>
        <fullName evidence="2">G5990 protein</fullName>
    </submittedName>
</protein>
<comment type="caution">
    <text evidence="2">The sequence shown here is derived from an EMBL/GenBank/DDBJ whole genome shotgun (WGS) entry which is preliminary data.</text>
</comment>
<gene>
    <name evidence="2" type="primary">g5990</name>
    <name evidence="2" type="ORF">VP750_LOCUS5129</name>
</gene>
<evidence type="ECO:0000313" key="3">
    <source>
        <dbReference type="Proteomes" id="UP001497392"/>
    </source>
</evidence>
<dbReference type="Gene3D" id="3.10.450.50">
    <property type="match status" value="1"/>
</dbReference>
<keyword evidence="3" id="KW-1185">Reference proteome</keyword>
<dbReference type="Proteomes" id="UP001497392">
    <property type="component" value="Unassembled WGS sequence"/>
</dbReference>
<sequence>MAYLDNYKFEHHVIAGAVDEPSNVAFSMHQDTDVKPKMTAHPGQHLKMEAKASKTIGIFHLRFNERELVQDIYFLRQLSHDEAARKMQKIPDYEKLNIKDILSYGGAIERGEERAKKHDKAASLYNHIWATGDVSHADDIMAKDVHMHSLIEGNSMSGMDTFKTMVTNIFKEYEVKDNKSTVAVTAGDKAFIFWRVTGIYKGDWSQVYGMSFLVFNMEDKIQEVLTLMQPFPAQRKGLLKREE</sequence>
<dbReference type="SUPFAM" id="SSF54427">
    <property type="entry name" value="NTF2-like"/>
    <property type="match status" value="1"/>
</dbReference>
<accession>A0ABP1FY85</accession>
<reference evidence="2 3" key="1">
    <citation type="submission" date="2024-06" db="EMBL/GenBank/DDBJ databases">
        <authorList>
            <person name="Kraege A."/>
            <person name="Thomma B."/>
        </authorList>
    </citation>
    <scope>NUCLEOTIDE SEQUENCE [LARGE SCALE GENOMIC DNA]</scope>
</reference>
<evidence type="ECO:0000259" key="1">
    <source>
        <dbReference type="Pfam" id="PF12680"/>
    </source>
</evidence>